<evidence type="ECO:0000313" key="2">
    <source>
        <dbReference type="EMBL" id="MBB5874365.1"/>
    </source>
</evidence>
<dbReference type="RefSeq" id="WP_184846435.1">
    <property type="nucleotide sequence ID" value="NZ_JACHMN010000003.1"/>
</dbReference>
<reference evidence="2 3" key="1">
    <citation type="submission" date="2020-08" db="EMBL/GenBank/DDBJ databases">
        <title>Sequencing the genomes of 1000 actinobacteria strains.</title>
        <authorList>
            <person name="Klenk H.-P."/>
        </authorList>
    </citation>
    <scope>NUCLEOTIDE SEQUENCE [LARGE SCALE GENOMIC DNA]</scope>
    <source>
        <strain evidence="2 3">DSM 45362</strain>
    </source>
</reference>
<dbReference type="SMART" id="SM00530">
    <property type="entry name" value="HTH_XRE"/>
    <property type="match status" value="1"/>
</dbReference>
<organism evidence="2 3">
    <name type="scientific">Allocatelliglobosispora scoriae</name>
    <dbReference type="NCBI Taxonomy" id="643052"/>
    <lineage>
        <taxon>Bacteria</taxon>
        <taxon>Bacillati</taxon>
        <taxon>Actinomycetota</taxon>
        <taxon>Actinomycetes</taxon>
        <taxon>Micromonosporales</taxon>
        <taxon>Micromonosporaceae</taxon>
        <taxon>Allocatelliglobosispora</taxon>
    </lineage>
</organism>
<dbReference type="PROSITE" id="PS50943">
    <property type="entry name" value="HTH_CROC1"/>
    <property type="match status" value="1"/>
</dbReference>
<feature type="domain" description="HTH cro/C1-type" evidence="1">
    <location>
        <begin position="12"/>
        <end position="68"/>
    </location>
</feature>
<dbReference type="InterPro" id="IPR010982">
    <property type="entry name" value="Lambda_DNA-bd_dom_sf"/>
</dbReference>
<evidence type="ECO:0000313" key="3">
    <source>
        <dbReference type="Proteomes" id="UP000587527"/>
    </source>
</evidence>
<comment type="caution">
    <text evidence="2">The sequence shown here is derived from an EMBL/GenBank/DDBJ whole genome shotgun (WGS) entry which is preliminary data.</text>
</comment>
<evidence type="ECO:0000259" key="1">
    <source>
        <dbReference type="PROSITE" id="PS50943"/>
    </source>
</evidence>
<dbReference type="Gene3D" id="1.10.260.40">
    <property type="entry name" value="lambda repressor-like DNA-binding domains"/>
    <property type="match status" value="1"/>
</dbReference>
<dbReference type="Proteomes" id="UP000587527">
    <property type="component" value="Unassembled WGS sequence"/>
</dbReference>
<dbReference type="Pfam" id="PF13560">
    <property type="entry name" value="HTH_31"/>
    <property type="match status" value="1"/>
</dbReference>
<dbReference type="InterPro" id="IPR001387">
    <property type="entry name" value="Cro/C1-type_HTH"/>
</dbReference>
<proteinExistence type="predicted"/>
<gene>
    <name evidence="2" type="ORF">F4553_007799</name>
</gene>
<sequence length="394" mass="43793">MADIDIGVGERLARRRRERGLTRRAVAELVGRSDEWLRQIENGAARLDSIEVLVRLADILHLPDFRDLIDVPPPRHSAEAADDWTELRAAILDHPIPADPPDSPIIGTTVEELWEVWWHGSNRYSAIRPQLPGVVRRIRRQRLLDTGPDLAAQTVATYHLARSVLGRIGERNLGYLVADRGMQAATHHCAQQIAVAQRNLAMASLQAGEHAEAARHSEAAIRIVRDRAPLDGDDLVALGSLIAILAKARARRIEPVQARSALAELAELAAATGADRQVDKVWFGTCEAELVQMHVELTLGNPDRVIRQGHETTDAAGDYPVNMRFARDALLANAYARRKDDASAVLGLLRIERIAPQELRYDRSIRHTLGMLLRRDRPSVRAEVGRMARIAEII</sequence>
<dbReference type="EMBL" id="JACHMN010000003">
    <property type="protein sequence ID" value="MBB5874365.1"/>
    <property type="molecule type" value="Genomic_DNA"/>
</dbReference>
<accession>A0A841C388</accession>
<keyword evidence="3" id="KW-1185">Reference proteome</keyword>
<dbReference type="SUPFAM" id="SSF47413">
    <property type="entry name" value="lambda repressor-like DNA-binding domains"/>
    <property type="match status" value="1"/>
</dbReference>
<name>A0A841C388_9ACTN</name>
<dbReference type="GO" id="GO:0003677">
    <property type="term" value="F:DNA binding"/>
    <property type="evidence" value="ECO:0007669"/>
    <property type="project" value="InterPro"/>
</dbReference>
<protein>
    <submittedName>
        <fullName evidence="2">Transcriptional regulator with XRE-family HTH domain</fullName>
    </submittedName>
</protein>
<dbReference type="AlphaFoldDB" id="A0A841C388"/>